<keyword evidence="1" id="KW-0732">Signal</keyword>
<evidence type="ECO:0000313" key="2">
    <source>
        <dbReference type="EMBL" id="MBX46148.1"/>
    </source>
</evidence>
<organism evidence="2">
    <name type="scientific">Rhizophora mucronata</name>
    <name type="common">Asiatic mangrove</name>
    <dbReference type="NCBI Taxonomy" id="61149"/>
    <lineage>
        <taxon>Eukaryota</taxon>
        <taxon>Viridiplantae</taxon>
        <taxon>Streptophyta</taxon>
        <taxon>Embryophyta</taxon>
        <taxon>Tracheophyta</taxon>
        <taxon>Spermatophyta</taxon>
        <taxon>Magnoliopsida</taxon>
        <taxon>eudicotyledons</taxon>
        <taxon>Gunneridae</taxon>
        <taxon>Pentapetalae</taxon>
        <taxon>rosids</taxon>
        <taxon>fabids</taxon>
        <taxon>Malpighiales</taxon>
        <taxon>Rhizophoraceae</taxon>
        <taxon>Rhizophora</taxon>
    </lineage>
</organism>
<reference evidence="2" key="1">
    <citation type="submission" date="2018-02" db="EMBL/GenBank/DDBJ databases">
        <title>Rhizophora mucronata_Transcriptome.</title>
        <authorList>
            <person name="Meera S.P."/>
            <person name="Sreeshan A."/>
            <person name="Augustine A."/>
        </authorList>
    </citation>
    <scope>NUCLEOTIDE SEQUENCE</scope>
    <source>
        <tissue evidence="2">Leaf</tissue>
    </source>
</reference>
<feature type="signal peptide" evidence="1">
    <location>
        <begin position="1"/>
        <end position="18"/>
    </location>
</feature>
<protein>
    <submittedName>
        <fullName evidence="2">Uncharacterized protein</fullName>
    </submittedName>
</protein>
<evidence type="ECO:0000256" key="1">
    <source>
        <dbReference type="SAM" id="SignalP"/>
    </source>
</evidence>
<dbReference type="AlphaFoldDB" id="A0A2P2NUG0"/>
<dbReference type="EMBL" id="GGEC01065664">
    <property type="protein sequence ID" value="MBX46148.1"/>
    <property type="molecule type" value="Transcribed_RNA"/>
</dbReference>
<feature type="chain" id="PRO_5015158689" evidence="1">
    <location>
        <begin position="19"/>
        <end position="53"/>
    </location>
</feature>
<name>A0A2P2NUG0_RHIMU</name>
<proteinExistence type="predicted"/>
<accession>A0A2P2NUG0</accession>
<sequence length="53" mass="6006">MLISTFLLVLPLARLSLADSYCIFILLFCSGVDFLYAFTFNSSNGFLVCQWCQ</sequence>